<protein>
    <submittedName>
        <fullName evidence="5">AMP-binding protein</fullName>
    </submittedName>
</protein>
<dbReference type="Gene3D" id="3.40.50.12780">
    <property type="entry name" value="N-terminal domain of ligase-like"/>
    <property type="match status" value="1"/>
</dbReference>
<feature type="non-terminal residue" evidence="5">
    <location>
        <position position="377"/>
    </location>
</feature>
<dbReference type="PANTHER" id="PTHR43272:SF32">
    <property type="entry name" value="AMP-DEPENDENT SYNTHETASE_LIGASE DOMAIN-CONTAINING PROTEIN"/>
    <property type="match status" value="1"/>
</dbReference>
<dbReference type="GO" id="GO:0016020">
    <property type="term" value="C:membrane"/>
    <property type="evidence" value="ECO:0007669"/>
    <property type="project" value="TreeGrafter"/>
</dbReference>
<proteinExistence type="predicted"/>
<dbReference type="PANTHER" id="PTHR43272">
    <property type="entry name" value="LONG-CHAIN-FATTY-ACID--COA LIGASE"/>
    <property type="match status" value="1"/>
</dbReference>
<accession>A0A9D6UX25</accession>
<dbReference type="SUPFAM" id="SSF56801">
    <property type="entry name" value="Acetyl-CoA synthetase-like"/>
    <property type="match status" value="1"/>
</dbReference>
<dbReference type="AlphaFoldDB" id="A0A9D6UX25"/>
<dbReference type="InterPro" id="IPR000873">
    <property type="entry name" value="AMP-dep_synth/lig_dom"/>
</dbReference>
<evidence type="ECO:0000256" key="2">
    <source>
        <dbReference type="ARBA" id="ARBA00022832"/>
    </source>
</evidence>
<name>A0A9D6UX25_9BACT</name>
<dbReference type="EMBL" id="JACRDE010000025">
    <property type="protein sequence ID" value="MBI5248001.1"/>
    <property type="molecule type" value="Genomic_DNA"/>
</dbReference>
<evidence type="ECO:0000256" key="3">
    <source>
        <dbReference type="ARBA" id="ARBA00023098"/>
    </source>
</evidence>
<organism evidence="5 6">
    <name type="scientific">Desulfomonile tiedjei</name>
    <dbReference type="NCBI Taxonomy" id="2358"/>
    <lineage>
        <taxon>Bacteria</taxon>
        <taxon>Pseudomonadati</taxon>
        <taxon>Thermodesulfobacteriota</taxon>
        <taxon>Desulfomonilia</taxon>
        <taxon>Desulfomonilales</taxon>
        <taxon>Desulfomonilaceae</taxon>
        <taxon>Desulfomonile</taxon>
    </lineage>
</organism>
<gene>
    <name evidence="5" type="ORF">HY912_00780</name>
</gene>
<keyword evidence="1" id="KW-0436">Ligase</keyword>
<evidence type="ECO:0000313" key="6">
    <source>
        <dbReference type="Proteomes" id="UP000807825"/>
    </source>
</evidence>
<evidence type="ECO:0000259" key="4">
    <source>
        <dbReference type="Pfam" id="PF00501"/>
    </source>
</evidence>
<evidence type="ECO:0000256" key="1">
    <source>
        <dbReference type="ARBA" id="ARBA00022598"/>
    </source>
</evidence>
<comment type="caution">
    <text evidence="5">The sequence shown here is derived from an EMBL/GenBank/DDBJ whole genome shotgun (WGS) entry which is preliminary data.</text>
</comment>
<dbReference type="InterPro" id="IPR042099">
    <property type="entry name" value="ANL_N_sf"/>
</dbReference>
<keyword evidence="2" id="KW-0276">Fatty acid metabolism</keyword>
<keyword evidence="3" id="KW-0443">Lipid metabolism</keyword>
<dbReference type="GO" id="GO:0004467">
    <property type="term" value="F:long-chain fatty acid-CoA ligase activity"/>
    <property type="evidence" value="ECO:0007669"/>
    <property type="project" value="TreeGrafter"/>
</dbReference>
<dbReference type="PROSITE" id="PS00455">
    <property type="entry name" value="AMP_BINDING"/>
    <property type="match status" value="1"/>
</dbReference>
<dbReference type="InterPro" id="IPR020845">
    <property type="entry name" value="AMP-binding_CS"/>
</dbReference>
<dbReference type="Proteomes" id="UP000807825">
    <property type="component" value="Unassembled WGS sequence"/>
</dbReference>
<evidence type="ECO:0000313" key="5">
    <source>
        <dbReference type="EMBL" id="MBI5248001.1"/>
    </source>
</evidence>
<feature type="domain" description="AMP-dependent synthetase/ligase" evidence="4">
    <location>
        <begin position="13"/>
        <end position="377"/>
    </location>
</feature>
<dbReference type="Pfam" id="PF00501">
    <property type="entry name" value="AMP-binding"/>
    <property type="match status" value="1"/>
</dbReference>
<reference evidence="5" key="1">
    <citation type="submission" date="2020-07" db="EMBL/GenBank/DDBJ databases">
        <title>Huge and variable diversity of episymbiotic CPR bacteria and DPANN archaea in groundwater ecosystems.</title>
        <authorList>
            <person name="He C.Y."/>
            <person name="Keren R."/>
            <person name="Whittaker M."/>
            <person name="Farag I.F."/>
            <person name="Doudna J."/>
            <person name="Cate J.H.D."/>
            <person name="Banfield J.F."/>
        </authorList>
    </citation>
    <scope>NUCLEOTIDE SEQUENCE</scope>
    <source>
        <strain evidence="5">NC_groundwater_1664_Pr3_B-0.1um_52_9</strain>
    </source>
</reference>
<sequence length="377" mass="42608">MREDTLPHKFLTQVSKLGSRVALREKWFGVWQEITWDEYCRHVRHFCLGLMELGLERGGHVSILADNEPKWLYADIATQSAGAVAVGVYPTNPSKEAKYVIAHSESTFVVCGDQEQVDKVLEVKDELPLLKKIIVMDMKGLRHYADPLIMSFEDVEEIGRKVDEEDPQKFQRTTDLLKAEDVAIMVYTSGTTGPPKGAMIRHEHILRMASAMVKVIPQDENDEIVSYLPLCHVAERMLSVGLPLYTGATVNFAESVDTVTFAMREILPTFFFAVPRIWEKMMAGIITKMKDASRLKKLTFRVCMAIGDRMAEARVSEGDIPVFLRIQYALAHLLLFRHLKKEAGLLRARLAMCAADPIDPKVLKVHRALGVEVLEGW</sequence>